<name>A0A378YE90_9NOCA</name>
<dbReference type="AlphaFoldDB" id="A0A378YE90"/>
<dbReference type="InterPro" id="IPR042070">
    <property type="entry name" value="PucR_C-HTH_sf"/>
</dbReference>
<evidence type="ECO:0000259" key="2">
    <source>
        <dbReference type="Pfam" id="PF13556"/>
    </source>
</evidence>
<dbReference type="PANTHER" id="PTHR33744:SF1">
    <property type="entry name" value="DNA-BINDING TRANSCRIPTIONAL ACTIVATOR ADER"/>
    <property type="match status" value="1"/>
</dbReference>
<dbReference type="Pfam" id="PF17853">
    <property type="entry name" value="GGDEF_2"/>
    <property type="match status" value="1"/>
</dbReference>
<dbReference type="InterPro" id="IPR025736">
    <property type="entry name" value="PucR_C-HTH_dom"/>
</dbReference>
<dbReference type="Pfam" id="PF14361">
    <property type="entry name" value="RsbRD_N"/>
    <property type="match status" value="1"/>
</dbReference>
<keyword evidence="6" id="KW-1185">Reference proteome</keyword>
<organism evidence="5 6">
    <name type="scientific">Nocardia otitidiscaviarum</name>
    <dbReference type="NCBI Taxonomy" id="1823"/>
    <lineage>
        <taxon>Bacteria</taxon>
        <taxon>Bacillati</taxon>
        <taxon>Actinomycetota</taxon>
        <taxon>Actinomycetes</taxon>
        <taxon>Mycobacteriales</taxon>
        <taxon>Nocardiaceae</taxon>
        <taxon>Nocardia</taxon>
    </lineage>
</organism>
<feature type="domain" description="RsbT co-antagonist protein RsbRD N-terminal" evidence="3">
    <location>
        <begin position="28"/>
        <end position="169"/>
    </location>
</feature>
<protein>
    <submittedName>
        <fullName evidence="5">Carbohydrate diacid transcriptional activator CdaR</fullName>
    </submittedName>
</protein>
<dbReference type="PANTHER" id="PTHR33744">
    <property type="entry name" value="CARBOHYDRATE DIACID REGULATOR"/>
    <property type="match status" value="1"/>
</dbReference>
<gene>
    <name evidence="5" type="ORF">NCTC1934_02136</name>
</gene>
<dbReference type="InterPro" id="IPR051448">
    <property type="entry name" value="CdaR-like_regulators"/>
</dbReference>
<dbReference type="RefSeq" id="WP_039809116.1">
    <property type="nucleotide sequence ID" value="NZ_JARWOO010000306.1"/>
</dbReference>
<feature type="domain" description="CdaR GGDEF-like" evidence="4">
    <location>
        <begin position="180"/>
        <end position="301"/>
    </location>
</feature>
<dbReference type="Pfam" id="PF13556">
    <property type="entry name" value="HTH_30"/>
    <property type="match status" value="1"/>
</dbReference>
<evidence type="ECO:0000259" key="4">
    <source>
        <dbReference type="Pfam" id="PF17853"/>
    </source>
</evidence>
<evidence type="ECO:0000259" key="3">
    <source>
        <dbReference type="Pfam" id="PF14361"/>
    </source>
</evidence>
<evidence type="ECO:0000256" key="1">
    <source>
        <dbReference type="ARBA" id="ARBA00006754"/>
    </source>
</evidence>
<dbReference type="InterPro" id="IPR041522">
    <property type="entry name" value="CdaR_GGDEF"/>
</dbReference>
<accession>A0A378YE90</accession>
<evidence type="ECO:0000313" key="6">
    <source>
        <dbReference type="Proteomes" id="UP000255467"/>
    </source>
</evidence>
<dbReference type="Gene3D" id="1.10.10.2840">
    <property type="entry name" value="PucR C-terminal helix-turn-helix domain"/>
    <property type="match status" value="1"/>
</dbReference>
<evidence type="ECO:0000313" key="5">
    <source>
        <dbReference type="EMBL" id="SUA75555.1"/>
    </source>
</evidence>
<feature type="domain" description="PucR C-terminal helix-turn-helix" evidence="2">
    <location>
        <begin position="353"/>
        <end position="409"/>
    </location>
</feature>
<sequence>MATTATPAVIRQWIADFVAETLRTDTLDQVVTRLDNAIIARVPELADRDMRRDLAASTRAHALEVLSTLTQDHADYPIPAEAHAFARTIARRGHDLRVLLRVYHVGQEAVIEYMSETIDERRLPPDIERSVLLRLFDRSTRWVSTCVETLTDTYITERERGLRAALNQRGEIVRALLDGADLDIEHASAKIGYRLAGRHLALVLWTDADAVALGSADGTGEVGDRLDRVVARCAAAVGSGSVLTIPAGASALWAWLAVSDDGVPSVADWPVEPPVRVAVGLPGSQLAGFRRGHAEAVAARHVAERARPGLPRVLDYREVEVAYLAGLDEPGMRALIDRELGVLAAPDAQSARLRETLHAYLRARRSPDAAAKALGVHKNTVRYRLQRIEELLGHPVDRPGPRLEIALDCVAVYGV</sequence>
<dbReference type="InterPro" id="IPR025751">
    <property type="entry name" value="RsbRD_N_dom"/>
</dbReference>
<proteinExistence type="inferred from homology"/>
<reference evidence="5 6" key="1">
    <citation type="submission" date="2018-06" db="EMBL/GenBank/DDBJ databases">
        <authorList>
            <consortium name="Pathogen Informatics"/>
            <person name="Doyle S."/>
        </authorList>
    </citation>
    <scope>NUCLEOTIDE SEQUENCE [LARGE SCALE GENOMIC DNA]</scope>
    <source>
        <strain evidence="5 6">NCTC1934</strain>
    </source>
</reference>
<comment type="similarity">
    <text evidence="1">Belongs to the CdaR family.</text>
</comment>
<dbReference type="Proteomes" id="UP000255467">
    <property type="component" value="Unassembled WGS sequence"/>
</dbReference>
<dbReference type="EMBL" id="UGRY01000002">
    <property type="protein sequence ID" value="SUA75555.1"/>
    <property type="molecule type" value="Genomic_DNA"/>
</dbReference>
<dbReference type="STRING" id="1406858.GCA_000710895_06029"/>